<dbReference type="AlphaFoldDB" id="A0A2M8M326"/>
<dbReference type="Pfam" id="PF21531">
    <property type="entry name" value="Rv2175c_wHTH"/>
    <property type="match status" value="1"/>
</dbReference>
<dbReference type="InterPro" id="IPR041098">
    <property type="entry name" value="Rv2175c_C"/>
</dbReference>
<dbReference type="RefSeq" id="WP_100201445.1">
    <property type="nucleotide sequence ID" value="NZ_PGGW01000019.1"/>
</dbReference>
<gene>
    <name evidence="3" type="ORF">CUT44_07550</name>
</gene>
<evidence type="ECO:0000313" key="3">
    <source>
        <dbReference type="EMBL" id="PJE98607.1"/>
    </source>
</evidence>
<sequence length="132" mass="14607">MNEIDAKTDALVPAWLTLPDVAEKLGVEVTRVRQLIKEGQLIAVRRENRENRGNGENTGNRVLQVPADFIGEGRIVKGLTGTITLLKDDGFSDEEMLEWLFTPDDTLPGTPAQALRENRGTEVKRRAQALAV</sequence>
<keyword evidence="3" id="KW-0238">DNA-binding</keyword>
<reference evidence="3 4" key="1">
    <citation type="submission" date="2017-11" db="EMBL/GenBank/DDBJ databases">
        <title>Streptomyces carmine sp. nov., a novel actinomycete isolated from Sophora alopecuroides in Xinjiang, China.</title>
        <authorList>
            <person name="Wang Y."/>
            <person name="Luo X."/>
            <person name="Wan C."/>
            <person name="Zhang L."/>
        </authorList>
    </citation>
    <scope>NUCLEOTIDE SEQUENCE [LARGE SCALE GENOMIC DNA]</scope>
    <source>
        <strain evidence="3 4">TRM SA0054</strain>
    </source>
</reference>
<organism evidence="3 4">
    <name type="scientific">Streptomyces carminius</name>
    <dbReference type="NCBI Taxonomy" id="2665496"/>
    <lineage>
        <taxon>Bacteria</taxon>
        <taxon>Bacillati</taxon>
        <taxon>Actinomycetota</taxon>
        <taxon>Actinomycetes</taxon>
        <taxon>Kitasatosporales</taxon>
        <taxon>Streptomycetaceae</taxon>
        <taxon>Streptomyces</taxon>
    </lineage>
</organism>
<protein>
    <submittedName>
        <fullName evidence="3">DNA-binding protein</fullName>
    </submittedName>
</protein>
<comment type="caution">
    <text evidence="3">The sequence shown here is derived from an EMBL/GenBank/DDBJ whole genome shotgun (WGS) entry which is preliminary data.</text>
</comment>
<evidence type="ECO:0000259" key="1">
    <source>
        <dbReference type="Pfam" id="PF18367"/>
    </source>
</evidence>
<feature type="domain" description="Rv2175c C-terminal" evidence="1">
    <location>
        <begin position="76"/>
        <end position="131"/>
    </location>
</feature>
<dbReference type="GO" id="GO:0003677">
    <property type="term" value="F:DNA binding"/>
    <property type="evidence" value="ECO:0007669"/>
    <property type="project" value="UniProtKB-KW"/>
</dbReference>
<feature type="domain" description="DNA-binding protein Rv2175c wHTH" evidence="2">
    <location>
        <begin position="4"/>
        <end position="47"/>
    </location>
</feature>
<dbReference type="Pfam" id="PF18367">
    <property type="entry name" value="Rv2175c_C"/>
    <property type="match status" value="1"/>
</dbReference>
<dbReference type="Proteomes" id="UP000230407">
    <property type="component" value="Unassembled WGS sequence"/>
</dbReference>
<name>A0A2M8M326_9ACTN</name>
<keyword evidence="4" id="KW-1185">Reference proteome</keyword>
<dbReference type="EMBL" id="PGGW01000019">
    <property type="protein sequence ID" value="PJE98607.1"/>
    <property type="molecule type" value="Genomic_DNA"/>
</dbReference>
<evidence type="ECO:0000313" key="4">
    <source>
        <dbReference type="Proteomes" id="UP000230407"/>
    </source>
</evidence>
<dbReference type="InterPro" id="IPR048576">
    <property type="entry name" value="Rv2175c_wHTH"/>
</dbReference>
<accession>A0A2M8M326</accession>
<proteinExistence type="predicted"/>
<evidence type="ECO:0000259" key="2">
    <source>
        <dbReference type="Pfam" id="PF21531"/>
    </source>
</evidence>